<feature type="region of interest" description="Disordered" evidence="1">
    <location>
        <begin position="81"/>
        <end position="104"/>
    </location>
</feature>
<feature type="non-terminal residue" evidence="3">
    <location>
        <position position="1"/>
    </location>
</feature>
<name>A0A0S3TC39_PHAAN</name>
<organism evidence="3 4">
    <name type="scientific">Vigna angularis var. angularis</name>
    <dbReference type="NCBI Taxonomy" id="157739"/>
    <lineage>
        <taxon>Eukaryota</taxon>
        <taxon>Viridiplantae</taxon>
        <taxon>Streptophyta</taxon>
        <taxon>Embryophyta</taxon>
        <taxon>Tracheophyta</taxon>
        <taxon>Spermatophyta</taxon>
        <taxon>Magnoliopsida</taxon>
        <taxon>eudicotyledons</taxon>
        <taxon>Gunneridae</taxon>
        <taxon>Pentapetalae</taxon>
        <taxon>rosids</taxon>
        <taxon>fabids</taxon>
        <taxon>Fabales</taxon>
        <taxon>Fabaceae</taxon>
        <taxon>Papilionoideae</taxon>
        <taxon>50 kb inversion clade</taxon>
        <taxon>NPAAA clade</taxon>
        <taxon>indigoferoid/millettioid clade</taxon>
        <taxon>Phaseoleae</taxon>
        <taxon>Vigna</taxon>
    </lineage>
</organism>
<evidence type="ECO:0000313" key="3">
    <source>
        <dbReference type="EMBL" id="BAU02731.1"/>
    </source>
</evidence>
<keyword evidence="2" id="KW-0472">Membrane</keyword>
<keyword evidence="2" id="KW-1133">Transmembrane helix</keyword>
<reference evidence="3 4" key="1">
    <citation type="journal article" date="2015" name="Sci. Rep.">
        <title>The power of single molecule real-time sequencing technology in the de novo assembly of a eukaryotic genome.</title>
        <authorList>
            <person name="Sakai H."/>
            <person name="Naito K."/>
            <person name="Ogiso-Tanaka E."/>
            <person name="Takahashi Y."/>
            <person name="Iseki K."/>
            <person name="Muto C."/>
            <person name="Satou K."/>
            <person name="Teruya K."/>
            <person name="Shiroma A."/>
            <person name="Shimoji M."/>
            <person name="Hirano T."/>
            <person name="Itoh T."/>
            <person name="Kaga A."/>
            <person name="Tomooka N."/>
        </authorList>
    </citation>
    <scope>NUCLEOTIDE SEQUENCE [LARGE SCALE GENOMIC DNA]</scope>
    <source>
        <strain evidence="4">cv. Shumari</strain>
    </source>
</reference>
<evidence type="ECO:0000256" key="1">
    <source>
        <dbReference type="SAM" id="MobiDB-lite"/>
    </source>
</evidence>
<keyword evidence="4" id="KW-1185">Reference proteome</keyword>
<dbReference type="EMBL" id="AP015044">
    <property type="protein sequence ID" value="BAU02731.1"/>
    <property type="molecule type" value="Genomic_DNA"/>
</dbReference>
<evidence type="ECO:0000313" key="4">
    <source>
        <dbReference type="Proteomes" id="UP000291084"/>
    </source>
</evidence>
<dbReference type="Proteomes" id="UP000291084">
    <property type="component" value="Chromosome 11"/>
</dbReference>
<protein>
    <submittedName>
        <fullName evidence="3">Uncharacterized protein</fullName>
    </submittedName>
</protein>
<feature type="transmembrane region" description="Helical" evidence="2">
    <location>
        <begin position="54"/>
        <end position="76"/>
    </location>
</feature>
<evidence type="ECO:0000256" key="2">
    <source>
        <dbReference type="SAM" id="Phobius"/>
    </source>
</evidence>
<keyword evidence="2" id="KW-0812">Transmembrane</keyword>
<gene>
    <name evidence="3" type="primary">Vigan.11G230300</name>
    <name evidence="3" type="ORF">VIGAN_11230300</name>
</gene>
<dbReference type="OrthoDB" id="10481054at2759"/>
<sequence>EEHLPLPHSYHILEVSPKAQPIIKCLITNKQHTNLVSAFKIHWNMAGITVSSHFVSFLVLLAMAFSFFAQLTPVSADPKVRKLGVMPRPPPPPASNPSFPPPTI</sequence>
<accession>A0A0S3TC39</accession>
<feature type="compositionally biased region" description="Pro residues" evidence="1">
    <location>
        <begin position="87"/>
        <end position="104"/>
    </location>
</feature>
<dbReference type="AlphaFoldDB" id="A0A0S3TC39"/>
<proteinExistence type="predicted"/>